<evidence type="ECO:0000259" key="2">
    <source>
        <dbReference type="Pfam" id="PF07978"/>
    </source>
</evidence>
<dbReference type="PANTHER" id="PTHR21017">
    <property type="entry name" value="NIPSNAP-RELATED"/>
    <property type="match status" value="1"/>
</dbReference>
<organism evidence="3 4">
    <name type="scientific">Roseibium album</name>
    <dbReference type="NCBI Taxonomy" id="311410"/>
    <lineage>
        <taxon>Bacteria</taxon>
        <taxon>Pseudomonadati</taxon>
        <taxon>Pseudomonadota</taxon>
        <taxon>Alphaproteobacteria</taxon>
        <taxon>Hyphomicrobiales</taxon>
        <taxon>Stappiaceae</taxon>
        <taxon>Roseibium</taxon>
    </lineage>
</organism>
<dbReference type="STRING" id="311410.LA5095_03179"/>
<dbReference type="SUPFAM" id="SSF54909">
    <property type="entry name" value="Dimeric alpha+beta barrel"/>
    <property type="match status" value="1"/>
</dbReference>
<evidence type="ECO:0000313" key="3">
    <source>
        <dbReference type="EMBL" id="CTQ64850.1"/>
    </source>
</evidence>
<evidence type="ECO:0000256" key="1">
    <source>
        <dbReference type="ARBA" id="ARBA00005291"/>
    </source>
</evidence>
<name>A0A0M6ZB09_9HYPH</name>
<feature type="domain" description="NIPSNAP" evidence="2">
    <location>
        <begin position="3"/>
        <end position="101"/>
    </location>
</feature>
<accession>A0A0M6ZB09</accession>
<protein>
    <recommendedName>
        <fullName evidence="2">NIPSNAP domain-containing protein</fullName>
    </recommendedName>
</protein>
<dbReference type="Pfam" id="PF07978">
    <property type="entry name" value="NIPSNAP"/>
    <property type="match status" value="1"/>
</dbReference>
<dbReference type="RefSeq" id="WP_055116493.1">
    <property type="nucleotide sequence ID" value="NZ_CANKXR010000009.1"/>
</dbReference>
<dbReference type="InterPro" id="IPR051557">
    <property type="entry name" value="NipSnap_domain"/>
</dbReference>
<evidence type="ECO:0000313" key="4">
    <source>
        <dbReference type="Proteomes" id="UP000049983"/>
    </source>
</evidence>
<dbReference type="InterPro" id="IPR012577">
    <property type="entry name" value="NIPSNAP"/>
</dbReference>
<dbReference type="InterPro" id="IPR011008">
    <property type="entry name" value="Dimeric_a/b-barrel"/>
</dbReference>
<dbReference type="Gene3D" id="3.30.70.100">
    <property type="match status" value="1"/>
</dbReference>
<dbReference type="PANTHER" id="PTHR21017:SF17">
    <property type="entry name" value="PROTEIN NIPSNAP"/>
    <property type="match status" value="1"/>
</dbReference>
<dbReference type="EMBL" id="CXWC01000001">
    <property type="protein sequence ID" value="CTQ64850.1"/>
    <property type="molecule type" value="Genomic_DNA"/>
</dbReference>
<sequence>MIVEERIYTLHVGKVPEYLKLYEAEGLAVQTRILGNLLGYYQVEFGPQNQIVHMWSYADFADRQTRRKELVRDPEWTSYVKKIRPLVRHQENKLLLPAPFMQTRD</sequence>
<reference evidence="4" key="1">
    <citation type="submission" date="2015-07" db="EMBL/GenBank/DDBJ databases">
        <authorList>
            <person name="Rodrigo-Torres Lidia"/>
            <person name="Arahal R.David."/>
        </authorList>
    </citation>
    <scope>NUCLEOTIDE SEQUENCE [LARGE SCALE GENOMIC DNA]</scope>
    <source>
        <strain evidence="4">CECT 5096</strain>
    </source>
</reference>
<gene>
    <name evidence="3" type="ORF">LA5096_00546</name>
</gene>
<dbReference type="GeneID" id="97667998"/>
<keyword evidence="4" id="KW-1185">Reference proteome</keyword>
<comment type="similarity">
    <text evidence="1">Belongs to the NipSnap family.</text>
</comment>
<proteinExistence type="inferred from homology"/>
<dbReference type="OrthoDB" id="4124121at2"/>
<dbReference type="Proteomes" id="UP000049983">
    <property type="component" value="Unassembled WGS sequence"/>
</dbReference>
<dbReference type="AlphaFoldDB" id="A0A0M6ZB09"/>